<sequence>MIFPIHPALLLIFGSVIVESQTEETNICTTEGTKSLCVSREVIGLRGEDVTLPCRFTHEEESDMIALRVLFYLLTSSNKHYVYNSSSNYMDESFKGRIQPMGNASEGDGSVRITDLKMEDEGTYVCRFEWKTSLTTMDGFQARKGMQTQLRVDVRPEILRIWKESENSTNAEKLFCEAEAKPEPNITWMDPLGRLVELSGTMVGPDDTNQIQTIIISLNLTSQRPTGNYTCLAENQYGVVQELFNYEVFGRPSKTRHVLWTVLGGIIAAVALVALMAFACKWRRNRVKGPAR</sequence>
<dbReference type="InterPro" id="IPR013783">
    <property type="entry name" value="Ig-like_fold"/>
</dbReference>
<name>A0A8C4NCG9_EPTBU</name>
<evidence type="ECO:0000313" key="4">
    <source>
        <dbReference type="Ensembl" id="ENSEBUP00000004532.1"/>
    </source>
</evidence>
<dbReference type="SMART" id="SM00409">
    <property type="entry name" value="IG"/>
    <property type="match status" value="2"/>
</dbReference>
<evidence type="ECO:0000256" key="1">
    <source>
        <dbReference type="SAM" id="Phobius"/>
    </source>
</evidence>
<dbReference type="SMART" id="SM00408">
    <property type="entry name" value="IGc2"/>
    <property type="match status" value="2"/>
</dbReference>
<dbReference type="InterPro" id="IPR042836">
    <property type="entry name" value="SIG15"/>
</dbReference>
<keyword evidence="2" id="KW-0732">Signal</keyword>
<feature type="chain" id="PRO_5044680423" description="Ig-like domain-containing protein" evidence="2">
    <location>
        <begin position="23"/>
        <end position="292"/>
    </location>
</feature>
<evidence type="ECO:0000259" key="3">
    <source>
        <dbReference type="PROSITE" id="PS50835"/>
    </source>
</evidence>
<dbReference type="GO" id="GO:2001204">
    <property type="term" value="P:regulation of osteoclast development"/>
    <property type="evidence" value="ECO:0007669"/>
    <property type="project" value="TreeGrafter"/>
</dbReference>
<keyword evidence="5" id="KW-1185">Reference proteome</keyword>
<dbReference type="GO" id="GO:0045124">
    <property type="term" value="P:regulation of bone resorption"/>
    <property type="evidence" value="ECO:0007669"/>
    <property type="project" value="TreeGrafter"/>
</dbReference>
<dbReference type="Gene3D" id="2.60.40.10">
    <property type="entry name" value="Immunoglobulins"/>
    <property type="match status" value="2"/>
</dbReference>
<dbReference type="Ensembl" id="ENSEBUT00000004970.1">
    <property type="protein sequence ID" value="ENSEBUP00000004532.1"/>
    <property type="gene ID" value="ENSEBUG00000003189.1"/>
</dbReference>
<keyword evidence="1" id="KW-0472">Membrane</keyword>
<dbReference type="SUPFAM" id="SSF48726">
    <property type="entry name" value="Immunoglobulin"/>
    <property type="match status" value="2"/>
</dbReference>
<proteinExistence type="predicted"/>
<dbReference type="InterPro" id="IPR013098">
    <property type="entry name" value="Ig_I-set"/>
</dbReference>
<organism evidence="4 5">
    <name type="scientific">Eptatretus burgeri</name>
    <name type="common">Inshore hagfish</name>
    <dbReference type="NCBI Taxonomy" id="7764"/>
    <lineage>
        <taxon>Eukaryota</taxon>
        <taxon>Metazoa</taxon>
        <taxon>Chordata</taxon>
        <taxon>Craniata</taxon>
        <taxon>Vertebrata</taxon>
        <taxon>Cyclostomata</taxon>
        <taxon>Myxini</taxon>
        <taxon>Myxiniformes</taxon>
        <taxon>Myxinidae</taxon>
        <taxon>Eptatretinae</taxon>
        <taxon>Eptatretus</taxon>
    </lineage>
</organism>
<keyword evidence="1" id="KW-0812">Transmembrane</keyword>
<dbReference type="InterPro" id="IPR007110">
    <property type="entry name" value="Ig-like_dom"/>
</dbReference>
<feature type="signal peptide" evidence="2">
    <location>
        <begin position="1"/>
        <end position="22"/>
    </location>
</feature>
<feature type="domain" description="Ig-like" evidence="3">
    <location>
        <begin position="156"/>
        <end position="235"/>
    </location>
</feature>
<dbReference type="InterPro" id="IPR003598">
    <property type="entry name" value="Ig_sub2"/>
</dbReference>
<dbReference type="InterPro" id="IPR003599">
    <property type="entry name" value="Ig_sub"/>
</dbReference>
<dbReference type="SMART" id="SM00406">
    <property type="entry name" value="IGv"/>
    <property type="match status" value="1"/>
</dbReference>
<dbReference type="GeneTree" id="ENSGT00930000152707"/>
<dbReference type="Pfam" id="PF07679">
    <property type="entry name" value="I-set"/>
    <property type="match status" value="1"/>
</dbReference>
<dbReference type="Ensembl" id="ENSEBUT00000004992.1">
    <property type="protein sequence ID" value="ENSEBUP00000004554.1"/>
    <property type="gene ID" value="ENSEBUG00000003189.1"/>
</dbReference>
<feature type="transmembrane region" description="Helical" evidence="1">
    <location>
        <begin position="258"/>
        <end position="280"/>
    </location>
</feature>
<keyword evidence="1" id="KW-1133">Transmembrane helix</keyword>
<dbReference type="InterPro" id="IPR036179">
    <property type="entry name" value="Ig-like_dom_sf"/>
</dbReference>
<dbReference type="Pfam" id="PF07686">
    <property type="entry name" value="V-set"/>
    <property type="match status" value="1"/>
</dbReference>
<dbReference type="InterPro" id="IPR013106">
    <property type="entry name" value="Ig_V-set"/>
</dbReference>
<dbReference type="PANTHER" id="PTHR46942:SF1">
    <property type="entry name" value="SIALIC ACID-BINDING IG-LIKE LECTIN 15"/>
    <property type="match status" value="1"/>
</dbReference>
<dbReference type="OMA" id="LMAFACK"/>
<reference evidence="4" key="1">
    <citation type="submission" date="2025-05" db="UniProtKB">
        <authorList>
            <consortium name="Ensembl"/>
        </authorList>
    </citation>
    <scope>IDENTIFICATION</scope>
</reference>
<dbReference type="Proteomes" id="UP000694388">
    <property type="component" value="Unplaced"/>
</dbReference>
<dbReference type="PROSITE" id="PS50835">
    <property type="entry name" value="IG_LIKE"/>
    <property type="match status" value="1"/>
</dbReference>
<accession>A0A8C4NCG9</accession>
<dbReference type="PANTHER" id="PTHR46942">
    <property type="entry name" value="SIALIC ACID-BINDING IG-LIKE LECTIN 15"/>
    <property type="match status" value="1"/>
</dbReference>
<dbReference type="AlphaFoldDB" id="A0A8C4NCG9"/>
<evidence type="ECO:0000256" key="2">
    <source>
        <dbReference type="SAM" id="SignalP"/>
    </source>
</evidence>
<dbReference type="GO" id="GO:0032956">
    <property type="term" value="P:regulation of actin cytoskeleton organization"/>
    <property type="evidence" value="ECO:0007669"/>
    <property type="project" value="TreeGrafter"/>
</dbReference>
<evidence type="ECO:0000313" key="5">
    <source>
        <dbReference type="Proteomes" id="UP000694388"/>
    </source>
</evidence>
<dbReference type="GO" id="GO:0005886">
    <property type="term" value="C:plasma membrane"/>
    <property type="evidence" value="ECO:0007669"/>
    <property type="project" value="TreeGrafter"/>
</dbReference>
<protein>
    <recommendedName>
        <fullName evidence="3">Ig-like domain-containing protein</fullName>
    </recommendedName>
</protein>